<comment type="caution">
    <text evidence="2">The sequence shown here is derived from an EMBL/GenBank/DDBJ whole genome shotgun (WGS) entry which is preliminary data.</text>
</comment>
<keyword evidence="1" id="KW-1133">Transmembrane helix</keyword>
<keyword evidence="3" id="KW-1185">Reference proteome</keyword>
<organism evidence="2 3">
    <name type="scientific">Holothuria leucospilota</name>
    <name type="common">Black long sea cucumber</name>
    <name type="synonym">Mertensiothuria leucospilota</name>
    <dbReference type="NCBI Taxonomy" id="206669"/>
    <lineage>
        <taxon>Eukaryota</taxon>
        <taxon>Metazoa</taxon>
        <taxon>Echinodermata</taxon>
        <taxon>Eleutherozoa</taxon>
        <taxon>Echinozoa</taxon>
        <taxon>Holothuroidea</taxon>
        <taxon>Aspidochirotacea</taxon>
        <taxon>Aspidochirotida</taxon>
        <taxon>Holothuriidae</taxon>
        <taxon>Holothuria</taxon>
    </lineage>
</organism>
<name>A0A9Q1CR01_HOLLE</name>
<keyword evidence="1" id="KW-0472">Membrane</keyword>
<dbReference type="Proteomes" id="UP001152320">
    <property type="component" value="Chromosome 1"/>
</dbReference>
<accession>A0A9Q1CR01</accession>
<evidence type="ECO:0000313" key="3">
    <source>
        <dbReference type="Proteomes" id="UP001152320"/>
    </source>
</evidence>
<feature type="transmembrane region" description="Helical" evidence="1">
    <location>
        <begin position="15"/>
        <end position="32"/>
    </location>
</feature>
<protein>
    <submittedName>
        <fullName evidence="2">Uncharacterized protein</fullName>
    </submittedName>
</protein>
<sequence length="74" mass="8735">MAHLVGKDDRTNKKSVSYTSIVPISSLILWDFKMAQGRRLRQETVRELKAKYEELDSNTYIYLWVIFTCDCCKQ</sequence>
<evidence type="ECO:0000313" key="2">
    <source>
        <dbReference type="EMBL" id="KAJ8049465.1"/>
    </source>
</evidence>
<evidence type="ECO:0000256" key="1">
    <source>
        <dbReference type="SAM" id="Phobius"/>
    </source>
</evidence>
<gene>
    <name evidence="2" type="ORF">HOLleu_02226</name>
</gene>
<proteinExistence type="predicted"/>
<keyword evidence="1" id="KW-0812">Transmembrane</keyword>
<dbReference type="AlphaFoldDB" id="A0A9Q1CR01"/>
<reference evidence="2" key="1">
    <citation type="submission" date="2021-10" db="EMBL/GenBank/DDBJ databases">
        <title>Tropical sea cucumber genome reveals ecological adaptation and Cuvierian tubules defense mechanism.</title>
        <authorList>
            <person name="Chen T."/>
        </authorList>
    </citation>
    <scope>NUCLEOTIDE SEQUENCE</scope>
    <source>
        <strain evidence="2">Nanhai2018</strain>
        <tissue evidence="2">Muscle</tissue>
    </source>
</reference>
<dbReference type="EMBL" id="JAIZAY010000001">
    <property type="protein sequence ID" value="KAJ8049465.1"/>
    <property type="molecule type" value="Genomic_DNA"/>
</dbReference>